<feature type="signal peptide" evidence="16">
    <location>
        <begin position="1"/>
        <end position="30"/>
    </location>
</feature>
<dbReference type="OrthoDB" id="4473401at2759"/>
<keyword evidence="5" id="KW-0134">Cell wall</keyword>
<dbReference type="InterPro" id="IPR005200">
    <property type="entry name" value="Endo-beta-glucanase"/>
</dbReference>
<feature type="domain" description="Glycosyl hydrolase family 81 C-terminal" evidence="18">
    <location>
        <begin position="452"/>
        <end position="804"/>
    </location>
</feature>
<keyword evidence="7 16" id="KW-0732">Signal</keyword>
<keyword evidence="20" id="KW-1185">Reference proteome</keyword>
<comment type="subcellular location">
    <subcellularLocation>
        <location evidence="2">Secreted</location>
        <location evidence="2">Cell wall</location>
    </subcellularLocation>
</comment>
<protein>
    <recommendedName>
        <fullName evidence="14">Glucan endo-1,3-beta-D-glucosidase 1</fullName>
        <ecNumber evidence="4">3.2.1.39</ecNumber>
    </recommendedName>
    <alternativeName>
        <fullName evidence="15">Daughter specific expression protein 4</fullName>
    </alternativeName>
</protein>
<keyword evidence="8" id="KW-0378">Hydrolase</keyword>
<evidence type="ECO:0000256" key="12">
    <source>
        <dbReference type="ARBA" id="ARBA00023316"/>
    </source>
</evidence>
<dbReference type="GO" id="GO:0000272">
    <property type="term" value="P:polysaccharide catabolic process"/>
    <property type="evidence" value="ECO:0007669"/>
    <property type="project" value="UniProtKB-KW"/>
</dbReference>
<keyword evidence="11" id="KW-0326">Glycosidase</keyword>
<evidence type="ECO:0000256" key="5">
    <source>
        <dbReference type="ARBA" id="ARBA00022512"/>
    </source>
</evidence>
<dbReference type="FunFam" id="1.10.287.1170:FF:000001">
    <property type="entry name" value="Endo-1,3-beta-glucanase Engl1"/>
    <property type="match status" value="1"/>
</dbReference>
<evidence type="ECO:0000313" key="20">
    <source>
        <dbReference type="Proteomes" id="UP000094385"/>
    </source>
</evidence>
<evidence type="ECO:0000259" key="17">
    <source>
        <dbReference type="Pfam" id="PF03639"/>
    </source>
</evidence>
<accession>A0A1E3QE84</accession>
<dbReference type="AlphaFoldDB" id="A0A1E3QE84"/>
<feature type="domain" description="Glycosyl hydrolase family 81 N-terminal" evidence="17">
    <location>
        <begin position="122"/>
        <end position="444"/>
    </location>
</feature>
<dbReference type="Pfam" id="PF17652">
    <property type="entry name" value="Glyco_hydro81C"/>
    <property type="match status" value="1"/>
</dbReference>
<evidence type="ECO:0000256" key="15">
    <source>
        <dbReference type="ARBA" id="ARBA00075210"/>
    </source>
</evidence>
<feature type="chain" id="PRO_5009134205" description="Glucan endo-1,3-beta-D-glucosidase 1" evidence="16">
    <location>
        <begin position="31"/>
        <end position="815"/>
    </location>
</feature>
<sequence length="815" mass="88621">MSSTNAKTLIFWSAMLVSLTILLCLASTLSAYYSSPEGLERVSGSSHYTPSIYLGVENESTDTGPNSTPCATTTEINAEIPPLIDPNLLNKTDDASAAVPTVNLFVPIATTRPSSLFARILHPLHPLGISDSVISNSTIPTNNFYTNMFVGDRDQPANLYPYMVWWNQGVGGDYGLAISHTTKSQRAYGPNPEANPVEYYLNPIGIRSISFSAVEFDASMTMSLTSPSAFSINVIMSPSTSKYGSSRSLLIPLVQGTGFISGNYYNLQPQFNSIVGFKSLTARSSPRSGVRKYVADLYDGTSWGIYATVPSGQTFSLSLSSSSTIKASARVNNVLVQIAEIVNEGALDNHAGMYATSATVFGIATGSQGTYTIDYLSSGSNNAGSLLLFALPHHVTSFYSSMSSRALGFTMDSQTKGTMSAYSTSQLVMVETIPTEIKFAPWTSVPGKSANYTSRAIGLISKAAILEVMQDFDAQTNLDSVYFSGKALDKFAMICYVAHFILKDSTITATCLTKLKASFSRFARNSQIYPLKYDNTYKGIVSGIALSTGNSLDDFGNTYYNDHHFQYGYHIHAAAVIGYIDSDLGGTWVANNKEYVNTLVRDVANPSVIDIYFPFSRSFSWFHGHSWAKGLFESGDGKDEESSSEDYNHAYAIKLWGQVVGDASMEARGAMMLAIMKRAMNSYMLMNNTNTIQPPNFIRNKVSGILFENKVDHTTYFGTQIQFIQGIHMIPITPVSSYIRSPGFVQQEWTSLLSSVAPTLTDGWKGILYANLALYDPSSSYKFFTSSSFQNAYLDGGASLTWYLAYAAGVGGTTS</sequence>
<dbReference type="Gene3D" id="1.10.287.1170">
    <property type="entry name" value="glycoside hydrolase family 81 endo-[beta] glucanase"/>
    <property type="match status" value="1"/>
</dbReference>
<dbReference type="STRING" id="675824.A0A1E3QE84"/>
<evidence type="ECO:0000256" key="6">
    <source>
        <dbReference type="ARBA" id="ARBA00022525"/>
    </source>
</evidence>
<keyword evidence="12" id="KW-0961">Cell wall biogenesis/degradation</keyword>
<keyword evidence="9" id="KW-0325">Glycoprotein</keyword>
<organism evidence="19 20">
    <name type="scientific">Lipomyces starkeyi NRRL Y-11557</name>
    <dbReference type="NCBI Taxonomy" id="675824"/>
    <lineage>
        <taxon>Eukaryota</taxon>
        <taxon>Fungi</taxon>
        <taxon>Dikarya</taxon>
        <taxon>Ascomycota</taxon>
        <taxon>Saccharomycotina</taxon>
        <taxon>Lipomycetes</taxon>
        <taxon>Lipomycetales</taxon>
        <taxon>Lipomycetaceae</taxon>
        <taxon>Lipomyces</taxon>
    </lineage>
</organism>
<comment type="catalytic activity">
    <reaction evidence="1">
        <text>Hydrolysis of (1-&gt;3)-beta-D-glucosidic linkages in (1-&gt;3)-beta-D-glucans.</text>
        <dbReference type="EC" id="3.2.1.39"/>
    </reaction>
</comment>
<dbReference type="PANTHER" id="PTHR31983:SF0">
    <property type="entry name" value="GLUCAN ENDO-1,3-BETA-D-GLUCOSIDASE 2"/>
    <property type="match status" value="1"/>
</dbReference>
<evidence type="ECO:0000256" key="7">
    <source>
        <dbReference type="ARBA" id="ARBA00022729"/>
    </source>
</evidence>
<dbReference type="GO" id="GO:0042973">
    <property type="term" value="F:glucan endo-1,3-beta-D-glucosidase activity"/>
    <property type="evidence" value="ECO:0007669"/>
    <property type="project" value="UniProtKB-EC"/>
</dbReference>
<dbReference type="InterPro" id="IPR040720">
    <property type="entry name" value="GH81_C"/>
</dbReference>
<evidence type="ECO:0000256" key="11">
    <source>
        <dbReference type="ARBA" id="ARBA00023295"/>
    </source>
</evidence>
<dbReference type="Gene3D" id="2.70.98.30">
    <property type="entry name" value="Golgi alpha-mannosidase II, domain 4"/>
    <property type="match status" value="1"/>
</dbReference>
<dbReference type="FunFam" id="2.70.98.30:FF:000006">
    <property type="entry name" value="Endo-1,3-beta-glucanase Engl1"/>
    <property type="match status" value="1"/>
</dbReference>
<evidence type="ECO:0000256" key="8">
    <source>
        <dbReference type="ARBA" id="ARBA00022801"/>
    </source>
</evidence>
<dbReference type="InterPro" id="IPR040451">
    <property type="entry name" value="GH81_N"/>
</dbReference>
<dbReference type="EMBL" id="KV454290">
    <property type="protein sequence ID" value="ODQ75930.1"/>
    <property type="molecule type" value="Genomic_DNA"/>
</dbReference>
<dbReference type="GO" id="GO:0000920">
    <property type="term" value="P:septum digestion after cytokinesis"/>
    <property type="evidence" value="ECO:0007669"/>
    <property type="project" value="UniProtKB-ARBA"/>
</dbReference>
<keyword evidence="6" id="KW-0964">Secreted</keyword>
<evidence type="ECO:0000256" key="1">
    <source>
        <dbReference type="ARBA" id="ARBA00000382"/>
    </source>
</evidence>
<dbReference type="Proteomes" id="UP000094385">
    <property type="component" value="Unassembled WGS sequence"/>
</dbReference>
<dbReference type="GO" id="GO:0009986">
    <property type="term" value="C:cell surface"/>
    <property type="evidence" value="ECO:0007669"/>
    <property type="project" value="TreeGrafter"/>
</dbReference>
<proteinExistence type="inferred from homology"/>
<keyword evidence="10" id="KW-0119">Carbohydrate metabolism</keyword>
<evidence type="ECO:0000256" key="4">
    <source>
        <dbReference type="ARBA" id="ARBA00012780"/>
    </source>
</evidence>
<evidence type="ECO:0000259" key="18">
    <source>
        <dbReference type="Pfam" id="PF17652"/>
    </source>
</evidence>
<dbReference type="PANTHER" id="PTHR31983">
    <property type="entry name" value="ENDO-1,3(4)-BETA-GLUCANASE 1"/>
    <property type="match status" value="1"/>
</dbReference>
<evidence type="ECO:0000256" key="2">
    <source>
        <dbReference type="ARBA" id="ARBA00004191"/>
    </source>
</evidence>
<evidence type="ECO:0000256" key="3">
    <source>
        <dbReference type="ARBA" id="ARBA00010730"/>
    </source>
</evidence>
<dbReference type="Pfam" id="PF03639">
    <property type="entry name" value="Glyco_hydro_81"/>
    <property type="match status" value="1"/>
</dbReference>
<evidence type="ECO:0000256" key="9">
    <source>
        <dbReference type="ARBA" id="ARBA00023180"/>
    </source>
</evidence>
<reference evidence="19 20" key="1">
    <citation type="journal article" date="2016" name="Proc. Natl. Acad. Sci. U.S.A.">
        <title>Comparative genomics of biotechnologically important yeasts.</title>
        <authorList>
            <person name="Riley R."/>
            <person name="Haridas S."/>
            <person name="Wolfe K.H."/>
            <person name="Lopes M.R."/>
            <person name="Hittinger C.T."/>
            <person name="Goeker M."/>
            <person name="Salamov A.A."/>
            <person name="Wisecaver J.H."/>
            <person name="Long T.M."/>
            <person name="Calvey C.H."/>
            <person name="Aerts A.L."/>
            <person name="Barry K.W."/>
            <person name="Choi C."/>
            <person name="Clum A."/>
            <person name="Coughlan A.Y."/>
            <person name="Deshpande S."/>
            <person name="Douglass A.P."/>
            <person name="Hanson S.J."/>
            <person name="Klenk H.-P."/>
            <person name="LaButti K.M."/>
            <person name="Lapidus A."/>
            <person name="Lindquist E.A."/>
            <person name="Lipzen A.M."/>
            <person name="Meier-Kolthoff J.P."/>
            <person name="Ohm R.A."/>
            <person name="Otillar R.P."/>
            <person name="Pangilinan J.L."/>
            <person name="Peng Y."/>
            <person name="Rokas A."/>
            <person name="Rosa C.A."/>
            <person name="Scheuner C."/>
            <person name="Sibirny A.A."/>
            <person name="Slot J.C."/>
            <person name="Stielow J.B."/>
            <person name="Sun H."/>
            <person name="Kurtzman C.P."/>
            <person name="Blackwell M."/>
            <person name="Grigoriev I.V."/>
            <person name="Jeffries T.W."/>
        </authorList>
    </citation>
    <scope>NUCLEOTIDE SEQUENCE [LARGE SCALE GENOMIC DNA]</scope>
    <source>
        <strain evidence="19 20">NRRL Y-11557</strain>
    </source>
</reference>
<dbReference type="PROSITE" id="PS52008">
    <property type="entry name" value="GH81"/>
    <property type="match status" value="1"/>
</dbReference>
<evidence type="ECO:0000313" key="19">
    <source>
        <dbReference type="EMBL" id="ODQ75930.1"/>
    </source>
</evidence>
<dbReference type="GO" id="GO:0071555">
    <property type="term" value="P:cell wall organization"/>
    <property type="evidence" value="ECO:0007669"/>
    <property type="project" value="UniProtKB-KW"/>
</dbReference>
<evidence type="ECO:0000256" key="14">
    <source>
        <dbReference type="ARBA" id="ARBA00074614"/>
    </source>
</evidence>
<keyword evidence="13" id="KW-0624">Polysaccharide degradation</keyword>
<dbReference type="EC" id="3.2.1.39" evidence="4"/>
<evidence type="ECO:0000256" key="13">
    <source>
        <dbReference type="ARBA" id="ARBA00023326"/>
    </source>
</evidence>
<evidence type="ECO:0000256" key="10">
    <source>
        <dbReference type="ARBA" id="ARBA00023277"/>
    </source>
</evidence>
<gene>
    <name evidence="19" type="ORF">LIPSTDRAFT_1339</name>
</gene>
<evidence type="ECO:0000256" key="16">
    <source>
        <dbReference type="SAM" id="SignalP"/>
    </source>
</evidence>
<name>A0A1E3QE84_LIPST</name>
<dbReference type="GO" id="GO:0052861">
    <property type="term" value="F:endo-1,3(4)-beta-glucanase activity"/>
    <property type="evidence" value="ECO:0007669"/>
    <property type="project" value="InterPro"/>
</dbReference>
<dbReference type="FunFam" id="1.20.5.420:FF:000008">
    <property type="entry name" value="Endo-1,3-beta-glucanase Engl1"/>
    <property type="match status" value="1"/>
</dbReference>
<comment type="similarity">
    <text evidence="3">Belongs to the glycosyl hydrolase 81 family.</text>
</comment>